<keyword evidence="4" id="KW-1185">Reference proteome</keyword>
<dbReference type="GO" id="GO:0008270">
    <property type="term" value="F:zinc ion binding"/>
    <property type="evidence" value="ECO:0007669"/>
    <property type="project" value="InterPro"/>
</dbReference>
<accession>A0A137NV31</accession>
<dbReference type="Proteomes" id="UP000070444">
    <property type="component" value="Unassembled WGS sequence"/>
</dbReference>
<sequence length="414" mass="48840">MSSNNFMLSCRLCRECREEMASAGISVCKNCKPKREYNRVLDKSLSKKYLLKFENKSSSNKKEIIQKTKVPIFYSTRFRLNKEIVLQVNIEEENSLFGLYWDEFRDFDSFSNFISKSGKIKKSKFQRFIQSKEGALPNTLSSAQLLFSIPYSRPLQLLGQSSYWNDLMESYFQNIHPRIPLFSIRSFNPKTASKFLLSGIYYGGFLFTQYKPFDLVSYFSEYSKQNAKDISKVVSLQSTQAMAIYSFLFVIDGNYTLSKHCQSQAIRMSYTIGLHLNLKKLTPILRYNRLKLFSIIFTVHISCHAISQFALNQITEYEDFNILSLNPEYQIPNPNCAFYLHTEDENIVYGYCADTYSRIYYMVIRFLWAINKCSEKNINREFDKIFVILLKIMRKLWRFVIYYHKTTPTFNLKF</sequence>
<evidence type="ECO:0000256" key="1">
    <source>
        <dbReference type="ARBA" id="ARBA00023242"/>
    </source>
</evidence>
<dbReference type="CDD" id="cd12148">
    <property type="entry name" value="fungal_TF_MHR"/>
    <property type="match status" value="1"/>
</dbReference>
<reference evidence="3 4" key="1">
    <citation type="journal article" date="2015" name="Genome Biol. Evol.">
        <title>Phylogenomic analyses indicate that early fungi evolved digesting cell walls of algal ancestors of land plants.</title>
        <authorList>
            <person name="Chang Y."/>
            <person name="Wang S."/>
            <person name="Sekimoto S."/>
            <person name="Aerts A.L."/>
            <person name="Choi C."/>
            <person name="Clum A."/>
            <person name="LaButti K.M."/>
            <person name="Lindquist E.A."/>
            <person name="Yee Ngan C."/>
            <person name="Ohm R.A."/>
            <person name="Salamov A.A."/>
            <person name="Grigoriev I.V."/>
            <person name="Spatafora J.W."/>
            <person name="Berbee M.L."/>
        </authorList>
    </citation>
    <scope>NUCLEOTIDE SEQUENCE [LARGE SCALE GENOMIC DNA]</scope>
    <source>
        <strain evidence="3 4">NRRL 28638</strain>
    </source>
</reference>
<dbReference type="Pfam" id="PF04082">
    <property type="entry name" value="Fungal_trans"/>
    <property type="match status" value="1"/>
</dbReference>
<protein>
    <recommendedName>
        <fullName evidence="2">Xylanolytic transcriptional activator regulatory domain-containing protein</fullName>
    </recommendedName>
</protein>
<dbReference type="AlphaFoldDB" id="A0A137NV31"/>
<gene>
    <name evidence="3" type="ORF">CONCODRAFT_11516</name>
</gene>
<feature type="domain" description="Xylanolytic transcriptional activator regulatory" evidence="2">
    <location>
        <begin position="168"/>
        <end position="280"/>
    </location>
</feature>
<evidence type="ECO:0000313" key="3">
    <source>
        <dbReference type="EMBL" id="KXN66592.1"/>
    </source>
</evidence>
<evidence type="ECO:0000259" key="2">
    <source>
        <dbReference type="Pfam" id="PF04082"/>
    </source>
</evidence>
<evidence type="ECO:0000313" key="4">
    <source>
        <dbReference type="Proteomes" id="UP000070444"/>
    </source>
</evidence>
<keyword evidence="1" id="KW-0539">Nucleus</keyword>
<dbReference type="InterPro" id="IPR007219">
    <property type="entry name" value="XnlR_reg_dom"/>
</dbReference>
<name>A0A137NV31_CONC2</name>
<dbReference type="EMBL" id="KQ964707">
    <property type="protein sequence ID" value="KXN66592.1"/>
    <property type="molecule type" value="Genomic_DNA"/>
</dbReference>
<organism evidence="3 4">
    <name type="scientific">Conidiobolus coronatus (strain ATCC 28846 / CBS 209.66 / NRRL 28638)</name>
    <name type="common">Delacroixia coronata</name>
    <dbReference type="NCBI Taxonomy" id="796925"/>
    <lineage>
        <taxon>Eukaryota</taxon>
        <taxon>Fungi</taxon>
        <taxon>Fungi incertae sedis</taxon>
        <taxon>Zoopagomycota</taxon>
        <taxon>Entomophthoromycotina</taxon>
        <taxon>Entomophthoromycetes</taxon>
        <taxon>Entomophthorales</taxon>
        <taxon>Ancylistaceae</taxon>
        <taxon>Conidiobolus</taxon>
    </lineage>
</organism>
<dbReference type="GO" id="GO:0003677">
    <property type="term" value="F:DNA binding"/>
    <property type="evidence" value="ECO:0007669"/>
    <property type="project" value="InterPro"/>
</dbReference>
<proteinExistence type="predicted"/>
<dbReference type="GO" id="GO:0006351">
    <property type="term" value="P:DNA-templated transcription"/>
    <property type="evidence" value="ECO:0007669"/>
    <property type="project" value="InterPro"/>
</dbReference>